<proteinExistence type="predicted"/>
<dbReference type="EMBL" id="AAHK01000166">
    <property type="protein sequence ID" value="EAN96195.1"/>
    <property type="molecule type" value="Genomic_DNA"/>
</dbReference>
<feature type="signal peptide" evidence="1">
    <location>
        <begin position="1"/>
        <end position="17"/>
    </location>
</feature>
<evidence type="ECO:0000313" key="2">
    <source>
        <dbReference type="EMBL" id="EAN96195.1"/>
    </source>
</evidence>
<name>Q4DUJ1_TRYCC</name>
<dbReference type="PaxDb" id="353153-Q4DUJ1"/>
<feature type="chain" id="PRO_5004237084" description="Secreted protein" evidence="1">
    <location>
        <begin position="18"/>
        <end position="164"/>
    </location>
</feature>
<sequence>MTWLWFSLCSLAVRLFCAPFLLTQLHVSSVSRACCRGPHDPRRTAGSAALQTSLLSGVPGILLKNWLYCLSNHVAASVVCRFACVHKGRNVRRGSAGCKGSSHRDCTLERRVSCSLRGSWLISSSGRKALPPTVILRNEKARGPSQPRHDVDARGRHLFTLNYL</sequence>
<dbReference type="Proteomes" id="UP000002296">
    <property type="component" value="Unassembled WGS sequence"/>
</dbReference>
<comment type="caution">
    <text evidence="2">The sequence shown here is derived from an EMBL/GenBank/DDBJ whole genome shotgun (WGS) entry which is preliminary data.</text>
</comment>
<evidence type="ECO:0000313" key="3">
    <source>
        <dbReference type="Proteomes" id="UP000002296"/>
    </source>
</evidence>
<dbReference type="GeneID" id="3550200"/>
<keyword evidence="1" id="KW-0732">Signal</keyword>
<accession>Q4DUJ1</accession>
<protein>
    <recommendedName>
        <fullName evidence="4">Secreted protein</fullName>
    </recommendedName>
</protein>
<evidence type="ECO:0008006" key="4">
    <source>
        <dbReference type="Google" id="ProtNLM"/>
    </source>
</evidence>
<dbReference type="AlphaFoldDB" id="Q4DUJ1"/>
<dbReference type="KEGG" id="tcr:511771.185"/>
<reference evidence="2 3" key="1">
    <citation type="journal article" date="2005" name="Science">
        <title>The genome sequence of Trypanosoma cruzi, etiologic agent of Chagas disease.</title>
        <authorList>
            <person name="El-Sayed N.M."/>
            <person name="Myler P.J."/>
            <person name="Bartholomeu D.C."/>
            <person name="Nilsson D."/>
            <person name="Aggarwal G."/>
            <person name="Tran A.N."/>
            <person name="Ghedin E."/>
            <person name="Worthey E.A."/>
            <person name="Delcher A.L."/>
            <person name="Blandin G."/>
            <person name="Westenberger S.J."/>
            <person name="Caler E."/>
            <person name="Cerqueira G.C."/>
            <person name="Branche C."/>
            <person name="Haas B."/>
            <person name="Anupama A."/>
            <person name="Arner E."/>
            <person name="Aslund L."/>
            <person name="Attipoe P."/>
            <person name="Bontempi E."/>
            <person name="Bringaud F."/>
            <person name="Burton P."/>
            <person name="Cadag E."/>
            <person name="Campbell D.A."/>
            <person name="Carrington M."/>
            <person name="Crabtree J."/>
            <person name="Darban H."/>
            <person name="da Silveira J.F."/>
            <person name="de Jong P."/>
            <person name="Edwards K."/>
            <person name="Englund P.T."/>
            <person name="Fazelina G."/>
            <person name="Feldblyum T."/>
            <person name="Ferella M."/>
            <person name="Frasch A.C."/>
            <person name="Gull K."/>
            <person name="Horn D."/>
            <person name="Hou L."/>
            <person name="Huang Y."/>
            <person name="Kindlund E."/>
            <person name="Klingbeil M."/>
            <person name="Kluge S."/>
            <person name="Koo H."/>
            <person name="Lacerda D."/>
            <person name="Levin M.J."/>
            <person name="Lorenzi H."/>
            <person name="Louie T."/>
            <person name="Machado C.R."/>
            <person name="McCulloch R."/>
            <person name="McKenna A."/>
            <person name="Mizuno Y."/>
            <person name="Mottram J.C."/>
            <person name="Nelson S."/>
            <person name="Ochaya S."/>
            <person name="Osoegawa K."/>
            <person name="Pai G."/>
            <person name="Parsons M."/>
            <person name="Pentony M."/>
            <person name="Pettersson U."/>
            <person name="Pop M."/>
            <person name="Ramirez J.L."/>
            <person name="Rinta J."/>
            <person name="Robertson L."/>
            <person name="Salzberg S.L."/>
            <person name="Sanchez D.O."/>
            <person name="Seyler A."/>
            <person name="Sharma R."/>
            <person name="Shetty J."/>
            <person name="Simpson A.J."/>
            <person name="Sisk E."/>
            <person name="Tammi M.T."/>
            <person name="Tarleton R."/>
            <person name="Teixeira S."/>
            <person name="Van Aken S."/>
            <person name="Vogt C."/>
            <person name="Ward P.N."/>
            <person name="Wickstead B."/>
            <person name="Wortman J."/>
            <person name="White O."/>
            <person name="Fraser C.M."/>
            <person name="Stuart K.D."/>
            <person name="Andersson B."/>
        </authorList>
    </citation>
    <scope>NUCLEOTIDE SEQUENCE [LARGE SCALE GENOMIC DNA]</scope>
    <source>
        <strain evidence="2 3">CL Brener</strain>
    </source>
</reference>
<organism evidence="2 3">
    <name type="scientific">Trypanosoma cruzi (strain CL Brener)</name>
    <dbReference type="NCBI Taxonomy" id="353153"/>
    <lineage>
        <taxon>Eukaryota</taxon>
        <taxon>Discoba</taxon>
        <taxon>Euglenozoa</taxon>
        <taxon>Kinetoplastea</taxon>
        <taxon>Metakinetoplastina</taxon>
        <taxon>Trypanosomatida</taxon>
        <taxon>Trypanosomatidae</taxon>
        <taxon>Trypanosoma</taxon>
        <taxon>Schizotrypanum</taxon>
    </lineage>
</organism>
<keyword evidence="3" id="KW-1185">Reference proteome</keyword>
<evidence type="ECO:0000256" key="1">
    <source>
        <dbReference type="SAM" id="SignalP"/>
    </source>
</evidence>
<dbReference type="InParanoid" id="Q4DUJ1"/>
<dbReference type="RefSeq" id="XP_818046.1">
    <property type="nucleotide sequence ID" value="XM_812953.1"/>
</dbReference>
<gene>
    <name evidence="2" type="ORF">Tc00.1047053511771.185</name>
</gene>